<name>A0AAN9KGB4_CANGL</name>
<keyword evidence="2" id="KW-1185">Reference proteome</keyword>
<dbReference type="AlphaFoldDB" id="A0AAN9KGB4"/>
<accession>A0AAN9KGB4</accession>
<evidence type="ECO:0000313" key="1">
    <source>
        <dbReference type="EMBL" id="KAK7315941.1"/>
    </source>
</evidence>
<dbReference type="Proteomes" id="UP001367508">
    <property type="component" value="Unassembled WGS sequence"/>
</dbReference>
<organism evidence="1 2">
    <name type="scientific">Canavalia gladiata</name>
    <name type="common">Sword bean</name>
    <name type="synonym">Dolichos gladiatus</name>
    <dbReference type="NCBI Taxonomy" id="3824"/>
    <lineage>
        <taxon>Eukaryota</taxon>
        <taxon>Viridiplantae</taxon>
        <taxon>Streptophyta</taxon>
        <taxon>Embryophyta</taxon>
        <taxon>Tracheophyta</taxon>
        <taxon>Spermatophyta</taxon>
        <taxon>Magnoliopsida</taxon>
        <taxon>eudicotyledons</taxon>
        <taxon>Gunneridae</taxon>
        <taxon>Pentapetalae</taxon>
        <taxon>rosids</taxon>
        <taxon>fabids</taxon>
        <taxon>Fabales</taxon>
        <taxon>Fabaceae</taxon>
        <taxon>Papilionoideae</taxon>
        <taxon>50 kb inversion clade</taxon>
        <taxon>NPAAA clade</taxon>
        <taxon>indigoferoid/millettioid clade</taxon>
        <taxon>Phaseoleae</taxon>
        <taxon>Canavalia</taxon>
    </lineage>
</organism>
<protein>
    <submittedName>
        <fullName evidence="1">Uncharacterized protein</fullName>
    </submittedName>
</protein>
<sequence length="139" mass="15430">MGLIVGNTSGWNVSFPSLHPLLPMFVLWGYIHTRVSHRVKEESVGSEINSGNLPSWAFPASHDKGQEGSRTGLVQSHDQQVLRRLVYHAGEQIPYVVGSIPWGVFFPPSARVYDSALEKFTTMPLKNPQNTQCIPVMAD</sequence>
<evidence type="ECO:0000313" key="2">
    <source>
        <dbReference type="Proteomes" id="UP001367508"/>
    </source>
</evidence>
<comment type="caution">
    <text evidence="1">The sequence shown here is derived from an EMBL/GenBank/DDBJ whole genome shotgun (WGS) entry which is preliminary data.</text>
</comment>
<gene>
    <name evidence="1" type="ORF">VNO77_34523</name>
</gene>
<reference evidence="1 2" key="1">
    <citation type="submission" date="2024-01" db="EMBL/GenBank/DDBJ databases">
        <title>The genomes of 5 underutilized Papilionoideae crops provide insights into root nodulation and disease resistanc.</title>
        <authorList>
            <person name="Jiang F."/>
        </authorList>
    </citation>
    <scope>NUCLEOTIDE SEQUENCE [LARGE SCALE GENOMIC DNA]</scope>
    <source>
        <strain evidence="1">LVBAO_FW01</strain>
        <tissue evidence="1">Leaves</tissue>
    </source>
</reference>
<dbReference type="EMBL" id="JAYMYQ010000008">
    <property type="protein sequence ID" value="KAK7315941.1"/>
    <property type="molecule type" value="Genomic_DNA"/>
</dbReference>
<proteinExistence type="predicted"/>